<name>A0AA38MPY2_9CUCU</name>
<dbReference type="AlphaFoldDB" id="A0AA38MPY2"/>
<evidence type="ECO:0000256" key="2">
    <source>
        <dbReference type="ARBA" id="ARBA00009127"/>
    </source>
</evidence>
<dbReference type="PANTHER" id="PTHR10009:SF18">
    <property type="entry name" value="PROTEIN YELLOW-LIKE PROTEIN"/>
    <property type="match status" value="1"/>
</dbReference>
<dbReference type="SUPFAM" id="SSF63829">
    <property type="entry name" value="Calcium-dependent phosphotriesterase"/>
    <property type="match status" value="1"/>
</dbReference>
<dbReference type="Proteomes" id="UP001168821">
    <property type="component" value="Unassembled WGS sequence"/>
</dbReference>
<dbReference type="InterPro" id="IPR011042">
    <property type="entry name" value="6-blade_b-propeller_TolB-like"/>
</dbReference>
<keyword evidence="4 5" id="KW-0732">Signal</keyword>
<comment type="similarity">
    <text evidence="2">Belongs to the major royal jelly protein family.</text>
</comment>
<sequence length="409" mass="45518">MNRSITTLTAVLLIIFSTTVSCECTKGKSASSFEVEYQWTFLNFTWENENTYNDAVTTKRYIPENNAMAGIKFYKDTFYIAMPRICEGTPVTLGYISTSDTTPKSEPLISPFPDWNTNDLTNHTCDKLENVQSMEIDADGIMWVLDGFRKPTSKCPPKLVLYDLNNEAKVVQSFTFPEEISSSKGGFLNDLVVDDSDGGFAYITEHGSVDPGIVVYSRAQNHAWKIRDASMFAEIDATNFVVDEVVFNKLAPVDGIALSPRNPSGPRQLYYCALTGVNLYSISTEILKDVTACSGGEWRVNVTHIGAKPAQSDGMVVDNTGVLYYGLLPLYGVGSWNSSGSFDDAGVVYANNGTMIWTDSFSFDDKGYLYLLANNIHKYFLTQCAFDSTEPYVKFRILKHFTGTQSYLH</sequence>
<feature type="chain" id="PRO_5041273840" evidence="5">
    <location>
        <begin position="23"/>
        <end position="409"/>
    </location>
</feature>
<evidence type="ECO:0000313" key="7">
    <source>
        <dbReference type="Proteomes" id="UP001168821"/>
    </source>
</evidence>
<dbReference type="Gene3D" id="2.120.10.30">
    <property type="entry name" value="TolB, C-terminal domain"/>
    <property type="match status" value="1"/>
</dbReference>
<organism evidence="6 7">
    <name type="scientific">Zophobas morio</name>
    <dbReference type="NCBI Taxonomy" id="2755281"/>
    <lineage>
        <taxon>Eukaryota</taxon>
        <taxon>Metazoa</taxon>
        <taxon>Ecdysozoa</taxon>
        <taxon>Arthropoda</taxon>
        <taxon>Hexapoda</taxon>
        <taxon>Insecta</taxon>
        <taxon>Pterygota</taxon>
        <taxon>Neoptera</taxon>
        <taxon>Endopterygota</taxon>
        <taxon>Coleoptera</taxon>
        <taxon>Polyphaga</taxon>
        <taxon>Cucujiformia</taxon>
        <taxon>Tenebrionidae</taxon>
        <taxon>Zophobas</taxon>
    </lineage>
</organism>
<dbReference type="PROSITE" id="PS51257">
    <property type="entry name" value="PROKAR_LIPOPROTEIN"/>
    <property type="match status" value="1"/>
</dbReference>
<protein>
    <submittedName>
        <fullName evidence="6">Uncharacterized protein</fullName>
    </submittedName>
</protein>
<evidence type="ECO:0000256" key="5">
    <source>
        <dbReference type="SAM" id="SignalP"/>
    </source>
</evidence>
<dbReference type="InterPro" id="IPR017996">
    <property type="entry name" value="MRJP/yellow-related"/>
</dbReference>
<reference evidence="6" key="1">
    <citation type="journal article" date="2023" name="G3 (Bethesda)">
        <title>Whole genome assemblies of Zophobas morio and Tenebrio molitor.</title>
        <authorList>
            <person name="Kaur S."/>
            <person name="Stinson S.A."/>
            <person name="diCenzo G.C."/>
        </authorList>
    </citation>
    <scope>NUCLEOTIDE SEQUENCE</scope>
    <source>
        <strain evidence="6">QUZm001</strain>
    </source>
</reference>
<gene>
    <name evidence="6" type="ORF">Zmor_007596</name>
</gene>
<accession>A0AA38MPY2</accession>
<evidence type="ECO:0000313" key="6">
    <source>
        <dbReference type="EMBL" id="KAJ3663293.1"/>
    </source>
</evidence>
<evidence type="ECO:0000256" key="3">
    <source>
        <dbReference type="ARBA" id="ARBA00022525"/>
    </source>
</evidence>
<dbReference type="GO" id="GO:0005576">
    <property type="term" value="C:extracellular region"/>
    <property type="evidence" value="ECO:0007669"/>
    <property type="project" value="UniProtKB-SubCell"/>
</dbReference>
<keyword evidence="7" id="KW-1185">Reference proteome</keyword>
<dbReference type="PANTHER" id="PTHR10009">
    <property type="entry name" value="PROTEIN YELLOW-RELATED"/>
    <property type="match status" value="1"/>
</dbReference>
<feature type="signal peptide" evidence="5">
    <location>
        <begin position="1"/>
        <end position="22"/>
    </location>
</feature>
<evidence type="ECO:0000256" key="4">
    <source>
        <dbReference type="ARBA" id="ARBA00022729"/>
    </source>
</evidence>
<evidence type="ECO:0000256" key="1">
    <source>
        <dbReference type="ARBA" id="ARBA00004613"/>
    </source>
</evidence>
<dbReference type="Pfam" id="PF03022">
    <property type="entry name" value="MRJP"/>
    <property type="match status" value="1"/>
</dbReference>
<proteinExistence type="inferred from homology"/>
<comment type="caution">
    <text evidence="6">The sequence shown here is derived from an EMBL/GenBank/DDBJ whole genome shotgun (WGS) entry which is preliminary data.</text>
</comment>
<dbReference type="EMBL" id="JALNTZ010000002">
    <property type="protein sequence ID" value="KAJ3663293.1"/>
    <property type="molecule type" value="Genomic_DNA"/>
</dbReference>
<comment type="subcellular location">
    <subcellularLocation>
        <location evidence="1">Secreted</location>
    </subcellularLocation>
</comment>
<keyword evidence="3" id="KW-0964">Secreted</keyword>